<evidence type="ECO:0000313" key="3">
    <source>
        <dbReference type="EMBL" id="MBB4649807.1"/>
    </source>
</evidence>
<dbReference type="InterPro" id="IPR029044">
    <property type="entry name" value="Nucleotide-diphossugar_trans"/>
</dbReference>
<dbReference type="InterPro" id="IPR007652">
    <property type="entry name" value="A1-4-GlycosylTfrase_dom"/>
</dbReference>
<dbReference type="SUPFAM" id="SSF53448">
    <property type="entry name" value="Nucleotide-diphospho-sugar transferases"/>
    <property type="match status" value="1"/>
</dbReference>
<comment type="caution">
    <text evidence="3">The sequence shown here is derived from an EMBL/GenBank/DDBJ whole genome shotgun (WGS) entry which is preliminary data.</text>
</comment>
<sequence length="273" mass="30647">MPVKAFQFGQLDPDQQMQGTMGETVNFIWIGEKLGPLHAACIRSFRRHGHRTVLHAFDAPKDTPDGVEIFDASQLLSQSEIVAYKHEKSLALTANIYRYRLLEAGLGIYADCDVYCVRPFPEQQWLFGWEKKDVINCAVLKAPADSDLVKSLVQCTSGRHFIAPWWSPIKKAAYNRLMKLGVGRDIRRTRWGTTGPQLLTFLIKKYGLADKALPMDAFYPVHQAMTDLLFDAELSIKDVTTPRTYAIHLYNNSIAPTFNPPPGSPLAEILAGP</sequence>
<dbReference type="RefSeq" id="WP_183261774.1">
    <property type="nucleotide sequence ID" value="NZ_BAAAVZ010000003.1"/>
</dbReference>
<dbReference type="EMBL" id="JACHOT010000001">
    <property type="protein sequence ID" value="MBB4649807.1"/>
    <property type="molecule type" value="Genomic_DNA"/>
</dbReference>
<organism evidence="3 4">
    <name type="scientific">Aminobacter niigataensis</name>
    <dbReference type="NCBI Taxonomy" id="83265"/>
    <lineage>
        <taxon>Bacteria</taxon>
        <taxon>Pseudomonadati</taxon>
        <taxon>Pseudomonadota</taxon>
        <taxon>Alphaproteobacteria</taxon>
        <taxon>Hyphomicrobiales</taxon>
        <taxon>Phyllobacteriaceae</taxon>
        <taxon>Aminobacter</taxon>
    </lineage>
</organism>
<dbReference type="Pfam" id="PF04572">
    <property type="entry name" value="Gb3_synth"/>
    <property type="match status" value="1"/>
</dbReference>
<evidence type="ECO:0000313" key="4">
    <source>
        <dbReference type="Proteomes" id="UP000539538"/>
    </source>
</evidence>
<keyword evidence="1" id="KW-0808">Transferase</keyword>
<dbReference type="InterPro" id="IPR051981">
    <property type="entry name" value="Glycosyltransf_32"/>
</dbReference>
<feature type="domain" description="Alpha 1,4-glycosyltransferase" evidence="2">
    <location>
        <begin position="189"/>
        <end position="253"/>
    </location>
</feature>
<evidence type="ECO:0000256" key="1">
    <source>
        <dbReference type="ARBA" id="ARBA00022679"/>
    </source>
</evidence>
<proteinExistence type="predicted"/>
<evidence type="ECO:0000259" key="2">
    <source>
        <dbReference type="Pfam" id="PF04572"/>
    </source>
</evidence>
<protein>
    <recommendedName>
        <fullName evidence="2">Alpha 1,4-glycosyltransferase domain-containing protein</fullName>
    </recommendedName>
</protein>
<dbReference type="PANTHER" id="PTHR12042">
    <property type="entry name" value="LACTOSYLCERAMIDE 4-ALPHA-GALACTOSYLTRANSFERASE ALPHA- 1,4-GALACTOSYLTRANSFERASE"/>
    <property type="match status" value="1"/>
</dbReference>
<dbReference type="Gene3D" id="3.90.550.20">
    <property type="match status" value="1"/>
</dbReference>
<keyword evidence="4" id="KW-1185">Reference proteome</keyword>
<gene>
    <name evidence="3" type="ORF">GGQ99_001529</name>
</gene>
<dbReference type="Proteomes" id="UP000539538">
    <property type="component" value="Unassembled WGS sequence"/>
</dbReference>
<name>A0ABR6KZ49_9HYPH</name>
<accession>A0ABR6KZ49</accession>
<reference evidence="3 4" key="1">
    <citation type="submission" date="2020-08" db="EMBL/GenBank/DDBJ databases">
        <title>Genomic Encyclopedia of Type Strains, Phase IV (KMG-IV): sequencing the most valuable type-strain genomes for metagenomic binning, comparative biology and taxonomic classification.</title>
        <authorList>
            <person name="Goeker M."/>
        </authorList>
    </citation>
    <scope>NUCLEOTIDE SEQUENCE [LARGE SCALE GENOMIC DNA]</scope>
    <source>
        <strain evidence="3 4">DSM 7050</strain>
    </source>
</reference>
<dbReference type="PANTHER" id="PTHR12042:SF21">
    <property type="entry name" value="ALPHA1,4-GALACTOSYLTRANSFERASE 1-RELATED"/>
    <property type="match status" value="1"/>
</dbReference>